<dbReference type="Proteomes" id="UP000034103">
    <property type="component" value="Chromosome"/>
</dbReference>
<feature type="transmembrane region" description="Helical" evidence="1">
    <location>
        <begin position="6"/>
        <end position="27"/>
    </location>
</feature>
<proteinExistence type="predicted"/>
<keyword evidence="1" id="KW-1133">Transmembrane helix</keyword>
<gene>
    <name evidence="2" type="ORF">MYAER_2215</name>
</gene>
<reference evidence="2 3" key="1">
    <citation type="journal article" date="2015" name="Genome Announc.">
        <title>Complete Genome Sequence of Microcystis aeruginosa NIES-2549, a Bloom-Forming Cyanobacterium from Lake Kasumigaura, Japan.</title>
        <authorList>
            <person name="Yamaguchi H."/>
            <person name="Suzuki S."/>
            <person name="Tanabe Y."/>
            <person name="Osana Y."/>
            <person name="Shimura Y."/>
            <person name="Ishida K."/>
            <person name="Kawachi M."/>
        </authorList>
    </citation>
    <scope>NUCLEOTIDE SEQUENCE [LARGE SCALE GENOMIC DNA]</scope>
    <source>
        <strain evidence="2 3">NIES-2549</strain>
    </source>
</reference>
<name>A0A0F6RLP7_MICAE</name>
<evidence type="ECO:0000313" key="3">
    <source>
        <dbReference type="Proteomes" id="UP000034103"/>
    </source>
</evidence>
<sequence>MFVNFIPYYSSNLSFILNSTAIATLSFTEKLRSLQLKLR</sequence>
<organism evidence="2 3">
    <name type="scientific">Microcystis aeruginosa NIES-2549</name>
    <dbReference type="NCBI Taxonomy" id="1641812"/>
    <lineage>
        <taxon>Bacteria</taxon>
        <taxon>Bacillati</taxon>
        <taxon>Cyanobacteriota</taxon>
        <taxon>Cyanophyceae</taxon>
        <taxon>Oscillatoriophycideae</taxon>
        <taxon>Chroococcales</taxon>
        <taxon>Microcystaceae</taxon>
        <taxon>Microcystis</taxon>
    </lineage>
</organism>
<accession>A0A0F6RLP7</accession>
<dbReference type="AlphaFoldDB" id="A0A0F6RLP7"/>
<dbReference type="HOGENOM" id="CLU_3312701_0_0_3"/>
<evidence type="ECO:0000313" key="2">
    <source>
        <dbReference type="EMBL" id="AKE64563.1"/>
    </source>
</evidence>
<keyword evidence="1" id="KW-0472">Membrane</keyword>
<protein>
    <submittedName>
        <fullName evidence="2">Uncharacterized protein</fullName>
    </submittedName>
</protein>
<keyword evidence="1" id="KW-0812">Transmembrane</keyword>
<dbReference type="EMBL" id="CP011304">
    <property type="protein sequence ID" value="AKE64563.1"/>
    <property type="molecule type" value="Genomic_DNA"/>
</dbReference>
<dbReference type="PATRIC" id="fig|1641812.3.peg.2291"/>
<evidence type="ECO:0000256" key="1">
    <source>
        <dbReference type="SAM" id="Phobius"/>
    </source>
</evidence>